<dbReference type="Gene3D" id="3.30.2310.20">
    <property type="entry name" value="RelE-like"/>
    <property type="match status" value="1"/>
</dbReference>
<dbReference type="GO" id="GO:0006402">
    <property type="term" value="P:mRNA catabolic process"/>
    <property type="evidence" value="ECO:0007669"/>
    <property type="project" value="TreeGrafter"/>
</dbReference>
<dbReference type="GO" id="GO:0006415">
    <property type="term" value="P:translational termination"/>
    <property type="evidence" value="ECO:0007669"/>
    <property type="project" value="TreeGrafter"/>
</dbReference>
<organism evidence="3 4">
    <name type="scientific">Phocaeicola salanitronis (strain DSM 18170 / JCM 13657 / CCUG 60908 / BL78)</name>
    <name type="common">Bacteroides salanitronis</name>
    <dbReference type="NCBI Taxonomy" id="667015"/>
    <lineage>
        <taxon>Bacteria</taxon>
        <taxon>Pseudomonadati</taxon>
        <taxon>Bacteroidota</taxon>
        <taxon>Bacteroidia</taxon>
        <taxon>Bacteroidales</taxon>
        <taxon>Bacteroidaceae</taxon>
        <taxon>Phocaeicola</taxon>
    </lineage>
</organism>
<dbReference type="eggNOG" id="COG3041">
    <property type="taxonomic scope" value="Bacteria"/>
</dbReference>
<dbReference type="PANTHER" id="PTHR40588:SF1">
    <property type="entry name" value="MRNA INTERFERASE TOXIN YAFQ"/>
    <property type="match status" value="1"/>
</dbReference>
<evidence type="ECO:0000313" key="3">
    <source>
        <dbReference type="EMBL" id="ADY34778.1"/>
    </source>
</evidence>
<keyword evidence="4" id="KW-1185">Reference proteome</keyword>
<dbReference type="GO" id="GO:0004521">
    <property type="term" value="F:RNA endonuclease activity"/>
    <property type="evidence" value="ECO:0007669"/>
    <property type="project" value="TreeGrafter"/>
</dbReference>
<dbReference type="PIRSF" id="PIRSF006156">
    <property type="entry name" value="YafQ"/>
    <property type="match status" value="1"/>
</dbReference>
<dbReference type="NCBIfam" id="TIGR02385">
    <property type="entry name" value="RelE_StbE"/>
    <property type="match status" value="1"/>
</dbReference>
<dbReference type="InterPro" id="IPR004386">
    <property type="entry name" value="Toxin_YafQ-like"/>
</dbReference>
<dbReference type="EMBL" id="CP002530">
    <property type="protein sequence ID" value="ADY34778.1"/>
    <property type="molecule type" value="Genomic_DNA"/>
</dbReference>
<reference evidence="3 4" key="1">
    <citation type="journal article" date="2011" name="Stand. Genomic Sci.">
        <title>Complete genome sequence of Bacteroides salanitronis type strain (BL78).</title>
        <authorList>
            <person name="Gronow S."/>
            <person name="Held B."/>
            <person name="Lucas S."/>
            <person name="Lapidus A."/>
            <person name="Del Rio T.G."/>
            <person name="Nolan M."/>
            <person name="Tice H."/>
            <person name="Deshpande S."/>
            <person name="Cheng J.F."/>
            <person name="Pitluck S."/>
            <person name="Liolios K."/>
            <person name="Pagani I."/>
            <person name="Ivanova N."/>
            <person name="Mavromatis K."/>
            <person name="Pati A."/>
            <person name="Tapia R."/>
            <person name="Han C."/>
            <person name="Goodwin L."/>
            <person name="Chen A."/>
            <person name="Palaniappan K."/>
            <person name="Land M."/>
            <person name="Hauser L."/>
            <person name="Chang Y.J."/>
            <person name="Jeffries C.D."/>
            <person name="Brambilla E.M."/>
            <person name="Rohde M."/>
            <person name="Goker M."/>
            <person name="Detter J.C."/>
            <person name="Woyke T."/>
            <person name="Bristow J."/>
            <person name="Markowitz V."/>
            <person name="Hugenholtz P."/>
            <person name="Kyrpides N.C."/>
            <person name="Klenk H.P."/>
            <person name="Eisen J.A."/>
        </authorList>
    </citation>
    <scope>NUCLEOTIDE SEQUENCE [LARGE SCALE GENOMIC DNA]</scope>
    <source>
        <strain evidence="3 4">DSM 18170</strain>
    </source>
</reference>
<dbReference type="OrthoDB" id="7030467at2"/>
<feature type="active site" description="Proton donor" evidence="2">
    <location>
        <position position="87"/>
    </location>
</feature>
<keyword evidence="1" id="KW-1277">Toxin-antitoxin system</keyword>
<evidence type="ECO:0000313" key="4">
    <source>
        <dbReference type="Proteomes" id="UP000007486"/>
    </source>
</evidence>
<evidence type="ECO:0000256" key="1">
    <source>
        <dbReference type="ARBA" id="ARBA00022649"/>
    </source>
</evidence>
<sequence>MKYRLKVTKQFKKDVKRCQRRGLPMEELKEVMDLLVETGNLPAKYYPHPLKGDKRGTMECHIRPDWLLLWQQDDNELIMLMANTGTHSDLF</sequence>
<dbReference type="InterPro" id="IPR007712">
    <property type="entry name" value="RelE/ParE_toxin"/>
</dbReference>
<name>F0R5F4_PHOSB</name>
<dbReference type="KEGG" id="bsa:Bacsa_0166"/>
<dbReference type="Proteomes" id="UP000007486">
    <property type="component" value="Chromosome"/>
</dbReference>
<dbReference type="HOGENOM" id="CLU_161929_4_1_10"/>
<proteinExistence type="predicted"/>
<dbReference type="SUPFAM" id="SSF143011">
    <property type="entry name" value="RelE-like"/>
    <property type="match status" value="1"/>
</dbReference>
<accession>F0R5F4</accession>
<dbReference type="RefSeq" id="WP_013616240.1">
    <property type="nucleotide sequence ID" value="NC_015164.1"/>
</dbReference>
<dbReference type="Pfam" id="PF15738">
    <property type="entry name" value="YafQ_toxin"/>
    <property type="match status" value="1"/>
</dbReference>
<evidence type="ECO:0000256" key="2">
    <source>
        <dbReference type="PIRSR" id="PIRSR006156-1"/>
    </source>
</evidence>
<dbReference type="AlphaFoldDB" id="F0R5F4"/>
<gene>
    <name evidence="3" type="ordered locus">Bacsa_0166</name>
</gene>
<protein>
    <submittedName>
        <fullName evidence="3">Addiction module toxin, RelE/StbE family</fullName>
    </submittedName>
</protein>
<dbReference type="PANTHER" id="PTHR40588">
    <property type="entry name" value="MRNA INTERFERASE TOXIN YAFQ"/>
    <property type="match status" value="1"/>
</dbReference>
<dbReference type="STRING" id="667015.Bacsa_0166"/>
<dbReference type="InterPro" id="IPR035093">
    <property type="entry name" value="RelE/ParE_toxin_dom_sf"/>
</dbReference>